<sequence length="1766" mass="197088">MRHLSAVHFYLLLFAFGVGTAYAGGWDDFSNNLATDLAPILALFGEQVTKQFLSESTTIWDNVIFAMAPLGVITAVVSAIRVRGGSSLRAFIGRAQEGGGIAEAELCSSTSRDVCELYNNGAIVRVFGHPKILEIIYDRKASEEEFSRDDPIPSECGIYLSREYLGKRRFGTFDEYEKTAFGTWAKKPSDDDEETQALAPDNAFAPNPNLSFNIGIRRSPEKLTWLGAAVAFLAQASVIVFGGLVTSWGWKKDENVPPRWAFPLMSFGTVALCGGMFYCAFLVETSTEEKMFRRVVSKDNDVDAKEHSSTSTLYVVQPGNQTIGDQTFNSFLFDDSTAPINQYITSRRAPKQVDNQLGVWIAISATIFGFVLQFVGLRAMHSAVSVLQLGVIIIVSLIRAGLRTQRLRNKHNLLHNRSDEVEGHELDWLALQMGKHGKYKDKHFSWVVSSPVSNVDSADNHKNSSEGNGIDHDNSLSKEPDQYSQKDVKVDRETKIASKKSSELGSIARTFHLRSRLAELTSHTRLKKSKSSTAWDDRLVPVRQLAQKLRNAIESSIKILLPKESRSSTESLSWNLFVAEYVCGESSSSTERISLSIPLQGSNEKPEAWDILQRHLEAVLGLWIWSIMSDPRLEERDKFDYRVSKASELRSARIIAIGTTEEMNRARIEIGLWTDDFPTTTERELTAESDRMQRGPDNLWKTQTKKTPDEEQIHNSLETSSSVTSCTNSLLRLFGWQLSTTPSSNCLPTETYALTVNLNHSISTACAHDIYQSFLCAAAEVLDYIEGPVQYSKGSRGFFLEHEVISGLAECFQKSSLGSSEDALSVILPALRYRSKLPPVTAALPRVYNEAEDLRKKKSFKEAEDVLKWAWENAGKMMGEERTAGLEAIMLQFGELYRNALFCKDEAQELFAKKGISWMNEESHKSSHDSLAMISDRYVALWQGEVDKSKQVKAEDIIGPLSRGDRTNTLALISQATELVYRDGDGRTVLSWAAQQGWPEVVKAAIDIGSAIDSEDKDRRTPLSYAAERGHGEIVRILMNNRALPVDSSNRTPLSHASAGGYVAVLGELLPDPRVNIHETDDNGYSALHWAAEKGHEKAIELLLKHKAYIDAFDRNGYTPLIAALLGRQKGVADLLIEEKADHKIKIDSIEAWRWAIREGEWMCAEKLLRLLNKEDQNSTSSIKRRRAIVLKLTHRDLPLRVREDSPVQVPESVLSTCIIDENGRQASISADSVQLAVDNRYYVNIWLYEVSEGGQTWKSLDFNNERLIKIVGWLLSEGGEQVKITQDIVEAAARDTEFGEELMKLLLEERGDEITITEEVVKAAVGNQAYGESIFRLLLEKRGEIAITEEVVKAAVGNQAYGEPIFRLLLEKRGEIAITEEVVKAAIGNQAYGEPIFRLLLEERGDKIAITEEVVKAAVGNQAYGEPIFRLLLRERGDEIAITEEVVKAAVGNYGNGESIFRLLLEERGDEITIIEEVVKVAVGNWFNGESIFRLLLEERGDEITIIEEVVKAAVGNGINGEHIIRLLLEERGDKITITEEVVKAAVGNHGNGESILRLLLEERGDKITITEEVVKAAVGNQVDGKSILRLLLEERGDKITITEEVVKAAVGNRNYGESILRLLLEERGDEITITEEVVKAAVGNQVDGKSILRLLLEERGVEVTITGDVIEAAAMNSMSGKRIMESLLSGKAEIKVSHKLVEVLARTFEEDWMQSIWLMWSQPSEDSQEAREDMVREAILRRFAGSQEERDMKRPPTHFLSAWP</sequence>
<dbReference type="Proteomes" id="UP000805649">
    <property type="component" value="Unassembled WGS sequence"/>
</dbReference>
<reference evidence="1 2" key="1">
    <citation type="journal article" date="2020" name="Phytopathology">
        <title>Genome Sequence Resources of Colletotrichum truncatum, C. plurivorum, C. musicola, and C. sojae: Four Species Pathogenic to Soybean (Glycine max).</title>
        <authorList>
            <person name="Rogerio F."/>
            <person name="Boufleur T.R."/>
            <person name="Ciampi-Guillardi M."/>
            <person name="Sukno S.A."/>
            <person name="Thon M.R."/>
            <person name="Massola Junior N.S."/>
            <person name="Baroncelli R."/>
        </authorList>
    </citation>
    <scope>NUCLEOTIDE SEQUENCE [LARGE SCALE GENOMIC DNA]</scope>
    <source>
        <strain evidence="1 2">CMES1059</strain>
    </source>
</reference>
<evidence type="ECO:0000313" key="1">
    <source>
        <dbReference type="EMBL" id="KAL0942925.1"/>
    </source>
</evidence>
<comment type="caution">
    <text evidence="1">The sequence shown here is derived from an EMBL/GenBank/DDBJ whole genome shotgun (WGS) entry which is preliminary data.</text>
</comment>
<name>A0ACC3ZFP0_COLTU</name>
<keyword evidence="2" id="KW-1185">Reference proteome</keyword>
<proteinExistence type="predicted"/>
<gene>
    <name evidence="1" type="ORF">CTRU02_200811</name>
</gene>
<evidence type="ECO:0000313" key="2">
    <source>
        <dbReference type="Proteomes" id="UP000805649"/>
    </source>
</evidence>
<accession>A0ACC3ZFP0</accession>
<protein>
    <submittedName>
        <fullName evidence="1">Ankyrin repeat domain-containing protein 28</fullName>
    </submittedName>
</protein>
<dbReference type="EMBL" id="VUJX02000001">
    <property type="protein sequence ID" value="KAL0942925.1"/>
    <property type="molecule type" value="Genomic_DNA"/>
</dbReference>
<organism evidence="1 2">
    <name type="scientific">Colletotrichum truncatum</name>
    <name type="common">Anthracnose fungus</name>
    <name type="synonym">Colletotrichum capsici</name>
    <dbReference type="NCBI Taxonomy" id="5467"/>
    <lineage>
        <taxon>Eukaryota</taxon>
        <taxon>Fungi</taxon>
        <taxon>Dikarya</taxon>
        <taxon>Ascomycota</taxon>
        <taxon>Pezizomycotina</taxon>
        <taxon>Sordariomycetes</taxon>
        <taxon>Hypocreomycetidae</taxon>
        <taxon>Glomerellales</taxon>
        <taxon>Glomerellaceae</taxon>
        <taxon>Colletotrichum</taxon>
        <taxon>Colletotrichum truncatum species complex</taxon>
    </lineage>
</organism>